<protein>
    <submittedName>
        <fullName evidence="4">Alpha/beta-hydrolase family protein</fullName>
    </submittedName>
</protein>
<keyword evidence="1" id="KW-1133">Transmembrane helix</keyword>
<feature type="transmembrane region" description="Helical" evidence="1">
    <location>
        <begin position="16"/>
        <end position="35"/>
    </location>
</feature>
<dbReference type="Pfam" id="PF15420">
    <property type="entry name" value="Abhydrolase_9_N"/>
    <property type="match status" value="1"/>
</dbReference>
<name>A0AAE4R551_9ACTN</name>
<organism evidence="4 5">
    <name type="scientific">Gordonia amicalis</name>
    <dbReference type="NCBI Taxonomy" id="89053"/>
    <lineage>
        <taxon>Bacteria</taxon>
        <taxon>Bacillati</taxon>
        <taxon>Actinomycetota</taxon>
        <taxon>Actinomycetes</taxon>
        <taxon>Mycobacteriales</taxon>
        <taxon>Gordoniaceae</taxon>
        <taxon>Gordonia</taxon>
    </lineage>
</organism>
<accession>A0AAE4R551</accession>
<dbReference type="InterPro" id="IPR027788">
    <property type="entry name" value="Alpha/beta-hydrolase_N_dom"/>
</dbReference>
<keyword evidence="1" id="KW-0472">Membrane</keyword>
<dbReference type="RefSeq" id="WP_024500531.1">
    <property type="nucleotide sequence ID" value="NZ_CP096596.1"/>
</dbReference>
<dbReference type="Pfam" id="PF10081">
    <property type="entry name" value="Abhydrolase_9"/>
    <property type="match status" value="2"/>
</dbReference>
<feature type="transmembrane region" description="Helical" evidence="1">
    <location>
        <begin position="81"/>
        <end position="103"/>
    </location>
</feature>
<sequence>MTSAPAARVSMDAGRALPPPVLVVSIVASYLLALHPGTLPRDAATTAVVTSGFAAVGAVVGMLLSGWASRRRPHPDTQTRRVVFGAGVLIAAGGAGLSVWWQSLIRAAVGAPPVGPDWWVAATVAPAAAVAAIVLIPRVTAVIAASAVALTAGLLTPADAGADRGQPLPRTIVVSEFGTLLRGELAAPEFDRPAERLVRSWMHSGGLSARAVIVAVPTGSGWVDPAAVAGFVDRFDGDVRILTLPYADVPSWKAFISDDAAAAESSITLVRELAKVLASRSAGARPRLVLYGQSLGAVGADAARVWLEDHHPSLLAETVLTAPPEGTVAQASRTPRIVMANRSDPVVRWSLGSLWRPPAYPDDTVLGGRRVPEVPWLPVVGFLQSSVDLLAALDGPTGVGHRYGTEQARPVSGLPR</sequence>
<dbReference type="EMBL" id="JAWLKH010000006">
    <property type="protein sequence ID" value="MDV6311878.1"/>
    <property type="molecule type" value="Genomic_DNA"/>
</dbReference>
<evidence type="ECO:0000256" key="1">
    <source>
        <dbReference type="SAM" id="Phobius"/>
    </source>
</evidence>
<evidence type="ECO:0000313" key="5">
    <source>
        <dbReference type="Proteomes" id="UP001185922"/>
    </source>
</evidence>
<feature type="domain" description="Alpha/beta-hydrolase catalytic" evidence="2">
    <location>
        <begin position="334"/>
        <end position="408"/>
    </location>
</feature>
<dbReference type="Proteomes" id="UP001185922">
    <property type="component" value="Unassembled WGS sequence"/>
</dbReference>
<evidence type="ECO:0000313" key="4">
    <source>
        <dbReference type="EMBL" id="MDV6311878.1"/>
    </source>
</evidence>
<proteinExistence type="predicted"/>
<feature type="transmembrane region" description="Helical" evidence="1">
    <location>
        <begin position="47"/>
        <end position="69"/>
    </location>
</feature>
<comment type="caution">
    <text evidence="4">The sequence shown here is derived from an EMBL/GenBank/DDBJ whole genome shotgun (WGS) entry which is preliminary data.</text>
</comment>
<keyword evidence="1" id="KW-0812">Transmembrane</keyword>
<gene>
    <name evidence="4" type="ORF">R3Q15_08245</name>
</gene>
<feature type="transmembrane region" description="Helical" evidence="1">
    <location>
        <begin position="118"/>
        <end position="136"/>
    </location>
</feature>
<evidence type="ECO:0000259" key="2">
    <source>
        <dbReference type="Pfam" id="PF10081"/>
    </source>
</evidence>
<reference evidence="4" key="1">
    <citation type="submission" date="2023-10" db="EMBL/GenBank/DDBJ databases">
        <title>Development of a sustainable strategy for remediation of hydrocarbon-contaminated territories based on the waste exchange concept.</title>
        <authorList>
            <person name="Krivoruchko A."/>
        </authorList>
    </citation>
    <scope>NUCLEOTIDE SEQUENCE</scope>
    <source>
        <strain evidence="4">IEGM 1279</strain>
    </source>
</reference>
<dbReference type="AlphaFoldDB" id="A0AAE4R551"/>
<feature type="domain" description="Alpha/beta-hydrolase N-terminal" evidence="3">
    <location>
        <begin position="36"/>
        <end position="151"/>
    </location>
</feature>
<feature type="domain" description="Alpha/beta-hydrolase catalytic" evidence="2">
    <location>
        <begin position="187"/>
        <end position="326"/>
    </location>
</feature>
<evidence type="ECO:0000259" key="3">
    <source>
        <dbReference type="Pfam" id="PF15420"/>
    </source>
</evidence>
<dbReference type="InterPro" id="IPR027787">
    <property type="entry name" value="Alpha/beta-hydrolase_catalytic"/>
</dbReference>